<feature type="transmembrane region" description="Helical" evidence="1">
    <location>
        <begin position="67"/>
        <end position="85"/>
    </location>
</feature>
<feature type="transmembrane region" description="Helical" evidence="1">
    <location>
        <begin position="105"/>
        <end position="126"/>
    </location>
</feature>
<dbReference type="GeneID" id="54484174"/>
<keyword evidence="4" id="KW-1185">Reference proteome</keyword>
<organism evidence="3 4">
    <name type="scientific">Pseudovirgaria hyperparasitica</name>
    <dbReference type="NCBI Taxonomy" id="470096"/>
    <lineage>
        <taxon>Eukaryota</taxon>
        <taxon>Fungi</taxon>
        <taxon>Dikarya</taxon>
        <taxon>Ascomycota</taxon>
        <taxon>Pezizomycotina</taxon>
        <taxon>Dothideomycetes</taxon>
        <taxon>Dothideomycetes incertae sedis</taxon>
        <taxon>Acrospermales</taxon>
        <taxon>Acrospermaceae</taxon>
        <taxon>Pseudovirgaria</taxon>
    </lineage>
</organism>
<evidence type="ECO:0000313" key="3">
    <source>
        <dbReference type="EMBL" id="KAF2763220.1"/>
    </source>
</evidence>
<dbReference type="AlphaFoldDB" id="A0A6A6WLY2"/>
<gene>
    <name evidence="3" type="ORF">EJ05DRAFT_472134</name>
</gene>
<dbReference type="EMBL" id="ML996565">
    <property type="protein sequence ID" value="KAF2763220.1"/>
    <property type="molecule type" value="Genomic_DNA"/>
</dbReference>
<feature type="chain" id="PRO_5025342440" evidence="2">
    <location>
        <begin position="17"/>
        <end position="252"/>
    </location>
</feature>
<feature type="signal peptide" evidence="2">
    <location>
        <begin position="1"/>
        <end position="16"/>
    </location>
</feature>
<protein>
    <submittedName>
        <fullName evidence="3">Uncharacterized protein</fullName>
    </submittedName>
</protein>
<evidence type="ECO:0000256" key="2">
    <source>
        <dbReference type="SAM" id="SignalP"/>
    </source>
</evidence>
<keyword evidence="2" id="KW-0732">Signal</keyword>
<feature type="transmembrane region" description="Helical" evidence="1">
    <location>
        <begin position="187"/>
        <end position="208"/>
    </location>
</feature>
<dbReference type="Proteomes" id="UP000799437">
    <property type="component" value="Unassembled WGS sequence"/>
</dbReference>
<evidence type="ECO:0000256" key="1">
    <source>
        <dbReference type="SAM" id="Phobius"/>
    </source>
</evidence>
<keyword evidence="1" id="KW-1133">Transmembrane helix</keyword>
<sequence>MLLLFSLLLLIISVLCLSLKSAAINRYNTTTDHGHSTSSVRLEKEFPGQDLPLANYPAELGLSTSNALFTAAGTSLVSALVVFLLSVRSMVKRKALQLVWYQRRALTFAFAANTIIVLAVCIFVFVQHSKSASFSLNYRNLNNDFGSGGVYNGGLFDLEAWACGVADLASFQGYDWGLKDQCMLESGSRACSLLLVVFAAIVAGCVWWDTRYGNMVITNWKGIDTDEELSYELCRGTFEMRGMKFEEDDHKG</sequence>
<evidence type="ECO:0000313" key="4">
    <source>
        <dbReference type="Proteomes" id="UP000799437"/>
    </source>
</evidence>
<keyword evidence="1" id="KW-0812">Transmembrane</keyword>
<name>A0A6A6WLY2_9PEZI</name>
<reference evidence="3" key="1">
    <citation type="journal article" date="2020" name="Stud. Mycol.">
        <title>101 Dothideomycetes genomes: a test case for predicting lifestyles and emergence of pathogens.</title>
        <authorList>
            <person name="Haridas S."/>
            <person name="Albert R."/>
            <person name="Binder M."/>
            <person name="Bloem J."/>
            <person name="Labutti K."/>
            <person name="Salamov A."/>
            <person name="Andreopoulos B."/>
            <person name="Baker S."/>
            <person name="Barry K."/>
            <person name="Bills G."/>
            <person name="Bluhm B."/>
            <person name="Cannon C."/>
            <person name="Castanera R."/>
            <person name="Culley D."/>
            <person name="Daum C."/>
            <person name="Ezra D."/>
            <person name="Gonzalez J."/>
            <person name="Henrissat B."/>
            <person name="Kuo A."/>
            <person name="Liang C."/>
            <person name="Lipzen A."/>
            <person name="Lutzoni F."/>
            <person name="Magnuson J."/>
            <person name="Mondo S."/>
            <person name="Nolan M."/>
            <person name="Ohm R."/>
            <person name="Pangilinan J."/>
            <person name="Park H.-J."/>
            <person name="Ramirez L."/>
            <person name="Alfaro M."/>
            <person name="Sun H."/>
            <person name="Tritt A."/>
            <person name="Yoshinaga Y."/>
            <person name="Zwiers L.-H."/>
            <person name="Turgeon B."/>
            <person name="Goodwin S."/>
            <person name="Spatafora J."/>
            <person name="Crous P."/>
            <person name="Grigoriev I."/>
        </authorList>
    </citation>
    <scope>NUCLEOTIDE SEQUENCE</scope>
    <source>
        <strain evidence="3">CBS 121739</strain>
    </source>
</reference>
<dbReference type="RefSeq" id="XP_033605671.1">
    <property type="nucleotide sequence ID" value="XM_033743120.1"/>
</dbReference>
<keyword evidence="1" id="KW-0472">Membrane</keyword>
<accession>A0A6A6WLY2</accession>
<proteinExistence type="predicted"/>